<keyword evidence="6 7" id="KW-0472">Membrane</keyword>
<dbReference type="Gene3D" id="1.10.287.1260">
    <property type="match status" value="1"/>
</dbReference>
<comment type="similarity">
    <text evidence="2">Belongs to the MscS (TC 1.A.23) family.</text>
</comment>
<dbReference type="InterPro" id="IPR006685">
    <property type="entry name" value="MscS_channel_2nd"/>
</dbReference>
<comment type="subcellular location">
    <subcellularLocation>
        <location evidence="1">Cell membrane</location>
        <topology evidence="1">Multi-pass membrane protein</topology>
    </subcellularLocation>
</comment>
<feature type="transmembrane region" description="Helical" evidence="7">
    <location>
        <begin position="35"/>
        <end position="57"/>
    </location>
</feature>
<evidence type="ECO:0000256" key="3">
    <source>
        <dbReference type="ARBA" id="ARBA00022475"/>
    </source>
</evidence>
<evidence type="ECO:0000256" key="1">
    <source>
        <dbReference type="ARBA" id="ARBA00004651"/>
    </source>
</evidence>
<dbReference type="SUPFAM" id="SSF50182">
    <property type="entry name" value="Sm-like ribonucleoproteins"/>
    <property type="match status" value="1"/>
</dbReference>
<dbReference type="SUPFAM" id="SSF82689">
    <property type="entry name" value="Mechanosensitive channel protein MscS (YggB), C-terminal domain"/>
    <property type="match status" value="1"/>
</dbReference>
<keyword evidence="5 7" id="KW-1133">Transmembrane helix</keyword>
<dbReference type="Pfam" id="PF00610">
    <property type="entry name" value="DEP"/>
    <property type="match status" value="1"/>
</dbReference>
<feature type="transmembrane region" description="Helical" evidence="7">
    <location>
        <begin position="314"/>
        <end position="335"/>
    </location>
</feature>
<dbReference type="InterPro" id="IPR036388">
    <property type="entry name" value="WH-like_DNA-bd_sf"/>
</dbReference>
<evidence type="ECO:0000256" key="5">
    <source>
        <dbReference type="ARBA" id="ARBA00022989"/>
    </source>
</evidence>
<keyword evidence="10" id="KW-1185">Reference proteome</keyword>
<dbReference type="Pfam" id="PF00924">
    <property type="entry name" value="MS_channel_2nd"/>
    <property type="match status" value="1"/>
</dbReference>
<sequence length="670" mass="76262">MGHWRWGGRVKRTGQWAMGNGQWGRWTHRTLWVKYFFRIAIVTLVLLANILALPIMAQTGAQPMAQKADVVIDGRVLFQLRSIEDISAEERAVFANQALWQVIDNADQQPTPAPIRVRTRERDGLVTLRANGRHLLTVTSGDLMAGVLPEERAELWAEILQVALDRAQKERQPDYQRKMAWVSVGVVAIALLSWVLLYNIRRWLWRRQTRKGRLPMWILPSLLGARFLVWLAAGIYVCELFPVARSIRYRIFQFLERTFTDPLFDIDGQGYSLVSLFNVVLLTLALWIGVRVVTSAVKSRFLQAAIPDRGVQDAIATLMQAILTGIGLFLILQVLGIDLSALAILASVLGVGLGFGLQNIANNVVSGWMMLFERSIQVGDFINLGDLAGTVESIGVRSTEIRTLDRVSIIVPNAQLLENKVINWSHGHPVSQLHLPMGVAYNSDIRQVHTTVMEVARAHPSVLQYPQPRLRFLGFGDSALNFDVLVWIRDPRLQFDIKSDLYYMLEANFRRHNIEIPFPQRDLNIRSPQWDTTIWAQQRSQAGTPAALGKEEKQPQGLKTSDLLADVRDFSSLLQNQQRLQDALLERLVKQMRSEDGLNIQNRRFRLTVYPNCFIGSEAVTWLAKTQNATREAAVRIGQALVEHGIFHHVTDEHPFKDEYLFYRFYEDEP</sequence>
<dbReference type="Gene3D" id="1.10.10.10">
    <property type="entry name" value="Winged helix-like DNA-binding domain superfamily/Winged helix DNA-binding domain"/>
    <property type="match status" value="1"/>
</dbReference>
<organism evidence="9 10">
    <name type="scientific">Adonisia turfae CCMR0081</name>
    <dbReference type="NCBI Taxonomy" id="2292702"/>
    <lineage>
        <taxon>Bacteria</taxon>
        <taxon>Bacillati</taxon>
        <taxon>Cyanobacteriota</taxon>
        <taxon>Adonisia</taxon>
        <taxon>Adonisia turfae</taxon>
    </lineage>
</organism>
<dbReference type="GO" id="GO:0035556">
    <property type="term" value="P:intracellular signal transduction"/>
    <property type="evidence" value="ECO:0007669"/>
    <property type="project" value="InterPro"/>
</dbReference>
<protein>
    <submittedName>
        <fullName evidence="9">Transporter</fullName>
    </submittedName>
</protein>
<dbReference type="SUPFAM" id="SSF82861">
    <property type="entry name" value="Mechanosensitive channel protein MscS (YggB), transmembrane region"/>
    <property type="match status" value="1"/>
</dbReference>
<dbReference type="SUPFAM" id="SSF46785">
    <property type="entry name" value="Winged helix' DNA-binding domain"/>
    <property type="match status" value="1"/>
</dbReference>
<dbReference type="InterPro" id="IPR006686">
    <property type="entry name" value="MscS_channel_CS"/>
</dbReference>
<evidence type="ECO:0000256" key="2">
    <source>
        <dbReference type="ARBA" id="ARBA00008017"/>
    </source>
</evidence>
<accession>A0A6M0RFS1</accession>
<dbReference type="CDD" id="cd04371">
    <property type="entry name" value="DEP"/>
    <property type="match status" value="1"/>
</dbReference>
<dbReference type="PANTHER" id="PTHR30347">
    <property type="entry name" value="POTASSIUM CHANNEL RELATED"/>
    <property type="match status" value="1"/>
</dbReference>
<feature type="domain" description="DEP" evidence="8">
    <location>
        <begin position="594"/>
        <end position="667"/>
    </location>
</feature>
<gene>
    <name evidence="9" type="ORF">DXZ20_02565</name>
</gene>
<evidence type="ECO:0000256" key="6">
    <source>
        <dbReference type="ARBA" id="ARBA00023136"/>
    </source>
</evidence>
<dbReference type="Gene3D" id="3.30.70.100">
    <property type="match status" value="1"/>
</dbReference>
<dbReference type="GO" id="GO:0005886">
    <property type="term" value="C:plasma membrane"/>
    <property type="evidence" value="ECO:0007669"/>
    <property type="project" value="UniProtKB-SubCell"/>
</dbReference>
<proteinExistence type="inferred from homology"/>
<evidence type="ECO:0000256" key="4">
    <source>
        <dbReference type="ARBA" id="ARBA00022692"/>
    </source>
</evidence>
<feature type="transmembrane region" description="Helical" evidence="7">
    <location>
        <begin position="179"/>
        <end position="197"/>
    </location>
</feature>
<dbReference type="InterPro" id="IPR000591">
    <property type="entry name" value="DEP_dom"/>
</dbReference>
<dbReference type="EMBL" id="QXHD01000003">
    <property type="protein sequence ID" value="NEZ54592.1"/>
    <property type="molecule type" value="Genomic_DNA"/>
</dbReference>
<evidence type="ECO:0000313" key="10">
    <source>
        <dbReference type="Proteomes" id="UP000481033"/>
    </source>
</evidence>
<keyword evidence="4 7" id="KW-0812">Transmembrane</keyword>
<evidence type="ECO:0000256" key="7">
    <source>
        <dbReference type="SAM" id="Phobius"/>
    </source>
</evidence>
<dbReference type="InterPro" id="IPR036390">
    <property type="entry name" value="WH_DNA-bd_sf"/>
</dbReference>
<name>A0A6M0RFS1_9CYAN</name>
<feature type="transmembrane region" description="Helical" evidence="7">
    <location>
        <begin position="217"/>
        <end position="237"/>
    </location>
</feature>
<dbReference type="InterPro" id="IPR049278">
    <property type="entry name" value="MS_channel_C"/>
</dbReference>
<dbReference type="AlphaFoldDB" id="A0A6M0RFS1"/>
<dbReference type="Pfam" id="PF21082">
    <property type="entry name" value="MS_channel_3rd"/>
    <property type="match status" value="1"/>
</dbReference>
<dbReference type="PROSITE" id="PS01246">
    <property type="entry name" value="UPF0003"/>
    <property type="match status" value="1"/>
</dbReference>
<evidence type="ECO:0000259" key="8">
    <source>
        <dbReference type="PROSITE" id="PS50186"/>
    </source>
</evidence>
<reference evidence="9 10" key="1">
    <citation type="journal article" date="2020" name="Microb. Ecol.">
        <title>Ecogenomics of the Marine Benthic Filamentous Cyanobacterium Adonisia.</title>
        <authorList>
            <person name="Walter J.M."/>
            <person name="Coutinho F.H."/>
            <person name="Leomil L."/>
            <person name="Hargreaves P.I."/>
            <person name="Campeao M.E."/>
            <person name="Vieira V.V."/>
            <person name="Silva B.S."/>
            <person name="Fistarol G.O."/>
            <person name="Salomon P.S."/>
            <person name="Sawabe T."/>
            <person name="Mino S."/>
            <person name="Hosokawa M."/>
            <person name="Miyashita H."/>
            <person name="Maruyama F."/>
            <person name="van Verk M.C."/>
            <person name="Dutilh B.E."/>
            <person name="Thompson C.C."/>
            <person name="Thompson F.L."/>
        </authorList>
    </citation>
    <scope>NUCLEOTIDE SEQUENCE [LARGE SCALE GENOMIC DNA]</scope>
    <source>
        <strain evidence="9 10">CCMR0081</strain>
    </source>
</reference>
<dbReference type="GO" id="GO:0055085">
    <property type="term" value="P:transmembrane transport"/>
    <property type="evidence" value="ECO:0007669"/>
    <property type="project" value="InterPro"/>
</dbReference>
<dbReference type="InterPro" id="IPR010920">
    <property type="entry name" value="LSM_dom_sf"/>
</dbReference>
<evidence type="ECO:0000313" key="9">
    <source>
        <dbReference type="EMBL" id="NEZ54592.1"/>
    </source>
</evidence>
<dbReference type="InterPro" id="IPR023408">
    <property type="entry name" value="MscS_beta-dom_sf"/>
</dbReference>
<dbReference type="PROSITE" id="PS50186">
    <property type="entry name" value="DEP"/>
    <property type="match status" value="1"/>
</dbReference>
<dbReference type="PANTHER" id="PTHR30347:SF1">
    <property type="entry name" value="MECHANOSENSITIVE CHANNEL MSCK"/>
    <property type="match status" value="1"/>
</dbReference>
<dbReference type="InterPro" id="IPR011014">
    <property type="entry name" value="MscS_channel_TM-2"/>
</dbReference>
<feature type="transmembrane region" description="Helical" evidence="7">
    <location>
        <begin position="271"/>
        <end position="293"/>
    </location>
</feature>
<comment type="caution">
    <text evidence="9">The sequence shown here is derived from an EMBL/GenBank/DDBJ whole genome shotgun (WGS) entry which is preliminary data.</text>
</comment>
<dbReference type="Proteomes" id="UP000481033">
    <property type="component" value="Unassembled WGS sequence"/>
</dbReference>
<dbReference type="InterPro" id="IPR011066">
    <property type="entry name" value="MscS_channel_C_sf"/>
</dbReference>
<dbReference type="SMART" id="SM00049">
    <property type="entry name" value="DEP"/>
    <property type="match status" value="1"/>
</dbReference>
<keyword evidence="3" id="KW-1003">Cell membrane</keyword>
<dbReference type="Gene3D" id="2.30.30.60">
    <property type="match status" value="1"/>
</dbReference>
<dbReference type="InterPro" id="IPR052702">
    <property type="entry name" value="MscS-like_channel"/>
</dbReference>
<dbReference type="RefSeq" id="WP_163696241.1">
    <property type="nucleotide sequence ID" value="NZ_QXHD01000003.1"/>
</dbReference>